<dbReference type="Pfam" id="PF12200">
    <property type="entry name" value="DUF3597"/>
    <property type="match status" value="1"/>
</dbReference>
<proteinExistence type="predicted"/>
<gene>
    <name evidence="2" type="ORF">Q9313_14420</name>
</gene>
<dbReference type="SUPFAM" id="SSF158634">
    <property type="entry name" value="RPA2825-like"/>
    <property type="match status" value="1"/>
</dbReference>
<sequence>MGIFSSIKEKLFGKAAQPAAVETASTTTIGGAGVAPATADVSATPSLKDDATGTLGGTPAATPQSVQAGNVDVAAILDDAVAKNGQKLDWRRSIVDLMKALGMDASLAERKELADELGYTGDKGDSAAMNMWLHKALLKALADNGGKVPAELLD</sequence>
<dbReference type="AlphaFoldDB" id="A0AA50H3U6"/>
<keyword evidence="3" id="KW-1185">Reference proteome</keyword>
<organism evidence="2 3">
    <name type="scientific">Shinella sumterensis</name>
    <dbReference type="NCBI Taxonomy" id="1967501"/>
    <lineage>
        <taxon>Bacteria</taxon>
        <taxon>Pseudomonadati</taxon>
        <taxon>Pseudomonadota</taxon>
        <taxon>Alphaproteobacteria</taxon>
        <taxon>Hyphomicrobiales</taxon>
        <taxon>Rhizobiaceae</taxon>
        <taxon>Shinella</taxon>
    </lineage>
</organism>
<feature type="region of interest" description="Disordered" evidence="1">
    <location>
        <begin position="43"/>
        <end position="64"/>
    </location>
</feature>
<dbReference type="RefSeq" id="WP_134650445.1">
    <property type="nucleotide sequence ID" value="NZ_CP132302.1"/>
</dbReference>
<name>A0AA50H3U6_9HYPH</name>
<evidence type="ECO:0000313" key="2">
    <source>
        <dbReference type="EMBL" id="WLR96884.1"/>
    </source>
</evidence>
<dbReference type="Proteomes" id="UP001234585">
    <property type="component" value="Chromosome"/>
</dbReference>
<dbReference type="InterPro" id="IPR022016">
    <property type="entry name" value="DUF3597"/>
</dbReference>
<evidence type="ECO:0000256" key="1">
    <source>
        <dbReference type="SAM" id="MobiDB-lite"/>
    </source>
</evidence>
<protein>
    <submittedName>
        <fullName evidence="2">DUF3597 domain-containing protein</fullName>
    </submittedName>
</protein>
<dbReference type="EMBL" id="CP132302">
    <property type="protein sequence ID" value="WLR96884.1"/>
    <property type="molecule type" value="Genomic_DNA"/>
</dbReference>
<accession>A0AA50H3U6</accession>
<evidence type="ECO:0000313" key="3">
    <source>
        <dbReference type="Proteomes" id="UP001234585"/>
    </source>
</evidence>
<reference evidence="2 3" key="1">
    <citation type="submission" date="2023-08" db="EMBL/GenBank/DDBJ databases">
        <title>Pathogen: clinical or host-associated sample.</title>
        <authorList>
            <person name="Hergert J."/>
            <person name="Casey R."/>
            <person name="Wagner J."/>
            <person name="Young E.L."/>
            <person name="Oakeson K.F."/>
        </authorList>
    </citation>
    <scope>NUCLEOTIDE SEQUENCE [LARGE SCALE GENOMIC DNA]</scope>
    <source>
        <strain evidence="2 3">1760953</strain>
    </source>
</reference>